<protein>
    <recommendedName>
        <fullName evidence="8">Phosphatidic acid phosphatase type 2/haloperoxidase domain-containing protein</fullName>
    </recommendedName>
</protein>
<dbReference type="Pfam" id="PF01569">
    <property type="entry name" value="PAP2"/>
    <property type="match status" value="1"/>
</dbReference>
<feature type="transmembrane region" description="Helical" evidence="7">
    <location>
        <begin position="84"/>
        <end position="107"/>
    </location>
</feature>
<evidence type="ECO:0000256" key="3">
    <source>
        <dbReference type="ARBA" id="ARBA00022692"/>
    </source>
</evidence>
<evidence type="ECO:0000259" key="8">
    <source>
        <dbReference type="SMART" id="SM00014"/>
    </source>
</evidence>
<dbReference type="SMART" id="SM00014">
    <property type="entry name" value="acidPPc"/>
    <property type="match status" value="1"/>
</dbReference>
<evidence type="ECO:0000256" key="2">
    <source>
        <dbReference type="ARBA" id="ARBA00022475"/>
    </source>
</evidence>
<dbReference type="GO" id="GO:0005886">
    <property type="term" value="C:plasma membrane"/>
    <property type="evidence" value="ECO:0007669"/>
    <property type="project" value="UniProtKB-SubCell"/>
</dbReference>
<feature type="transmembrane region" description="Helical" evidence="7">
    <location>
        <begin position="41"/>
        <end position="63"/>
    </location>
</feature>
<dbReference type="PANTHER" id="PTHR14969">
    <property type="entry name" value="SPHINGOSINE-1-PHOSPHATE PHOSPHOHYDROLASE"/>
    <property type="match status" value="1"/>
</dbReference>
<dbReference type="Gene3D" id="1.20.144.10">
    <property type="entry name" value="Phosphatidic acid phosphatase type 2/haloperoxidase"/>
    <property type="match status" value="1"/>
</dbReference>
<evidence type="ECO:0000256" key="4">
    <source>
        <dbReference type="ARBA" id="ARBA00022801"/>
    </source>
</evidence>
<name>A0A2S8GDF7_9BACT</name>
<evidence type="ECO:0000256" key="5">
    <source>
        <dbReference type="ARBA" id="ARBA00022989"/>
    </source>
</evidence>
<feature type="transmembrane region" description="Helical" evidence="7">
    <location>
        <begin position="113"/>
        <end position="132"/>
    </location>
</feature>
<dbReference type="PANTHER" id="PTHR14969:SF62">
    <property type="entry name" value="DECAPRENYLPHOSPHORYL-5-PHOSPHORIBOSE PHOSPHATASE RV3807C-RELATED"/>
    <property type="match status" value="1"/>
</dbReference>
<dbReference type="InterPro" id="IPR036938">
    <property type="entry name" value="PAP2/HPO_sf"/>
</dbReference>
<dbReference type="OrthoDB" id="268168at2"/>
<comment type="caution">
    <text evidence="9">The sequence shown here is derived from an EMBL/GenBank/DDBJ whole genome shotgun (WGS) entry which is preliminary data.</text>
</comment>
<keyword evidence="5 7" id="KW-1133">Transmembrane helix</keyword>
<evidence type="ECO:0000256" key="7">
    <source>
        <dbReference type="SAM" id="Phobius"/>
    </source>
</evidence>
<evidence type="ECO:0000256" key="1">
    <source>
        <dbReference type="ARBA" id="ARBA00004651"/>
    </source>
</evidence>
<dbReference type="GO" id="GO:0016787">
    <property type="term" value="F:hydrolase activity"/>
    <property type="evidence" value="ECO:0007669"/>
    <property type="project" value="UniProtKB-KW"/>
</dbReference>
<evidence type="ECO:0000313" key="10">
    <source>
        <dbReference type="Proteomes" id="UP000237819"/>
    </source>
</evidence>
<accession>A0A2S8GDF7</accession>
<evidence type="ECO:0000256" key="6">
    <source>
        <dbReference type="ARBA" id="ARBA00023136"/>
    </source>
</evidence>
<organism evidence="9 10">
    <name type="scientific">Blastopirellula marina</name>
    <dbReference type="NCBI Taxonomy" id="124"/>
    <lineage>
        <taxon>Bacteria</taxon>
        <taxon>Pseudomonadati</taxon>
        <taxon>Planctomycetota</taxon>
        <taxon>Planctomycetia</taxon>
        <taxon>Pirellulales</taxon>
        <taxon>Pirellulaceae</taxon>
        <taxon>Blastopirellula</taxon>
    </lineage>
</organism>
<keyword evidence="3 7" id="KW-0812">Transmembrane</keyword>
<feature type="domain" description="Phosphatidic acid phosphatase type 2/haloperoxidase" evidence="8">
    <location>
        <begin position="115"/>
        <end position="241"/>
    </location>
</feature>
<keyword evidence="2" id="KW-1003">Cell membrane</keyword>
<comment type="subcellular location">
    <subcellularLocation>
        <location evidence="1">Cell membrane</location>
        <topology evidence="1">Multi-pass membrane protein</topology>
    </subcellularLocation>
</comment>
<keyword evidence="4" id="KW-0378">Hydrolase</keyword>
<sequence length="267" mass="29618">MSTYHVESEIEPVTNETSSVATSEKCIVRMQTLEQEFDGRFYLVLSLALAIVGCGAFFVDRAISGQLAEPPHEFRYLGGDLKKLISLSEVFGHGTGVAMVVLAVFALDLQNRWKVGLLIATAAGGGMAANFAKFFGVARYRPHAFDFSQPIWDSFYQWFPFLNWFSQEELRQAALQSFPSGHSATAAGLCVGLCFLYPHGRWYFFLVAALACFQRVAFRMHFPSDAFLGAALGMATATLLLQYGRVPEMVDWAERKIRGRLASGKPE</sequence>
<dbReference type="RefSeq" id="WP_105339075.1">
    <property type="nucleotide sequence ID" value="NZ_PUHZ01000025.1"/>
</dbReference>
<proteinExistence type="predicted"/>
<dbReference type="Proteomes" id="UP000237819">
    <property type="component" value="Unassembled WGS sequence"/>
</dbReference>
<reference evidence="9 10" key="1">
    <citation type="submission" date="2018-02" db="EMBL/GenBank/DDBJ databases">
        <title>Comparative genomes isolates from brazilian mangrove.</title>
        <authorList>
            <person name="Araujo J.E."/>
            <person name="Taketani R.G."/>
            <person name="Silva M.C.P."/>
            <person name="Loureco M.V."/>
            <person name="Andreote F.D."/>
        </authorList>
    </citation>
    <scope>NUCLEOTIDE SEQUENCE [LARGE SCALE GENOMIC DNA]</scope>
    <source>
        <strain evidence="9 10">Nap-Phe MGV</strain>
    </source>
</reference>
<dbReference type="AlphaFoldDB" id="A0A2S8GDF7"/>
<dbReference type="InterPro" id="IPR000326">
    <property type="entry name" value="PAP2/HPO"/>
</dbReference>
<evidence type="ECO:0000313" key="9">
    <source>
        <dbReference type="EMBL" id="PQO42498.1"/>
    </source>
</evidence>
<feature type="transmembrane region" description="Helical" evidence="7">
    <location>
        <begin position="226"/>
        <end position="246"/>
    </location>
</feature>
<dbReference type="SUPFAM" id="SSF48317">
    <property type="entry name" value="Acid phosphatase/Vanadium-dependent haloperoxidase"/>
    <property type="match status" value="1"/>
</dbReference>
<gene>
    <name evidence="9" type="ORF">C5Y93_29685</name>
</gene>
<dbReference type="EMBL" id="PUHZ01000025">
    <property type="protein sequence ID" value="PQO42498.1"/>
    <property type="molecule type" value="Genomic_DNA"/>
</dbReference>
<keyword evidence="6 7" id="KW-0472">Membrane</keyword>